<dbReference type="PROSITE" id="PS00446">
    <property type="entry name" value="RNA_POL_D_30KD"/>
    <property type="match status" value="1"/>
</dbReference>
<evidence type="ECO:0000313" key="5">
    <source>
        <dbReference type="EMBL" id="KCZ79935.1"/>
    </source>
</evidence>
<evidence type="ECO:0000256" key="2">
    <source>
        <dbReference type="ARBA" id="ARBA00023163"/>
    </source>
</evidence>
<dbReference type="GO" id="GO:0003899">
    <property type="term" value="F:DNA-directed RNA polymerase activity"/>
    <property type="evidence" value="ECO:0007669"/>
    <property type="project" value="InterPro"/>
</dbReference>
<dbReference type="SUPFAM" id="SSF56553">
    <property type="entry name" value="Insert subdomain of RNA polymerase alpha subunit"/>
    <property type="match status" value="1"/>
</dbReference>
<feature type="domain" description="DNA-directed RNA polymerase RpoA/D/Rpb3-type" evidence="4">
    <location>
        <begin position="12"/>
        <end position="239"/>
    </location>
</feature>
<dbReference type="OrthoDB" id="270173at2759"/>
<dbReference type="Pfam" id="PF01193">
    <property type="entry name" value="RNA_pol_L"/>
    <property type="match status" value="1"/>
</dbReference>
<dbReference type="InterPro" id="IPR001514">
    <property type="entry name" value="DNA-dir_RNA_pol_30-40kDasu_CS"/>
</dbReference>
<dbReference type="Pfam" id="PF01000">
    <property type="entry name" value="RNA_pol_A_bac"/>
    <property type="match status" value="1"/>
</dbReference>
<dbReference type="EMBL" id="KK365217">
    <property type="protein sequence ID" value="KCZ79935.1"/>
    <property type="molecule type" value="Genomic_DNA"/>
</dbReference>
<dbReference type="GO" id="GO:0005665">
    <property type="term" value="C:RNA polymerase II, core complex"/>
    <property type="evidence" value="ECO:0007669"/>
    <property type="project" value="TreeGrafter"/>
</dbReference>
<dbReference type="GO" id="GO:0006366">
    <property type="term" value="P:transcription by RNA polymerase II"/>
    <property type="evidence" value="ECO:0007669"/>
    <property type="project" value="TreeGrafter"/>
</dbReference>
<evidence type="ECO:0000256" key="1">
    <source>
        <dbReference type="ARBA" id="ARBA00022478"/>
    </source>
</evidence>
<dbReference type="GO" id="GO:0046983">
    <property type="term" value="F:protein dimerization activity"/>
    <property type="evidence" value="ECO:0007669"/>
    <property type="project" value="InterPro"/>
</dbReference>
<dbReference type="STRING" id="1288291.A0A059EYD9"/>
<dbReference type="PANTHER" id="PTHR11800:SF2">
    <property type="entry name" value="DNA-DIRECTED RNA POLYMERASE II SUBUNIT RPB3"/>
    <property type="match status" value="1"/>
</dbReference>
<dbReference type="Gene3D" id="2.170.120.12">
    <property type="entry name" value="DNA-directed RNA polymerase, insert domain"/>
    <property type="match status" value="1"/>
</dbReference>
<evidence type="ECO:0000256" key="3">
    <source>
        <dbReference type="ARBA" id="ARBA00025804"/>
    </source>
</evidence>
<dbReference type="InterPro" id="IPR011263">
    <property type="entry name" value="DNA-dir_RNA_pol_RpoA/D/Rpb3"/>
</dbReference>
<dbReference type="InterPro" id="IPR036643">
    <property type="entry name" value="RNApol_insert_sf"/>
</dbReference>
<protein>
    <recommendedName>
        <fullName evidence="4">DNA-directed RNA polymerase RpoA/D/Rpb3-type domain-containing protein</fullName>
    </recommendedName>
</protein>
<gene>
    <name evidence="5" type="ORF">H312_02663</name>
</gene>
<reference evidence="5 6" key="2">
    <citation type="submission" date="2014-03" db="EMBL/GenBank/DDBJ databases">
        <title>The Genome Sequence of Anncaliia algerae insect isolate PRA339.</title>
        <authorList>
            <consortium name="The Broad Institute Genome Sequencing Platform"/>
            <consortium name="The Broad Institute Genome Sequencing Center for Infectious Disease"/>
            <person name="Cuomo C."/>
            <person name="Becnel J."/>
            <person name="Sanscrainte N."/>
            <person name="Walker B."/>
            <person name="Young S.K."/>
            <person name="Zeng Q."/>
            <person name="Gargeya S."/>
            <person name="Fitzgerald M."/>
            <person name="Haas B."/>
            <person name="Abouelleil A."/>
            <person name="Alvarado L."/>
            <person name="Arachchi H.M."/>
            <person name="Berlin A.M."/>
            <person name="Chapman S.B."/>
            <person name="Dewar J."/>
            <person name="Goldberg J."/>
            <person name="Griggs A."/>
            <person name="Gujja S."/>
            <person name="Hansen M."/>
            <person name="Howarth C."/>
            <person name="Imamovic A."/>
            <person name="Larimer J."/>
            <person name="McCowan C."/>
            <person name="Murphy C."/>
            <person name="Neiman D."/>
            <person name="Pearson M."/>
            <person name="Priest M."/>
            <person name="Roberts A."/>
            <person name="Saif S."/>
            <person name="Shea T."/>
            <person name="Sisk P."/>
            <person name="Sykes S."/>
            <person name="Wortman J."/>
            <person name="Nusbaum C."/>
            <person name="Birren B."/>
        </authorList>
    </citation>
    <scope>NUCLEOTIDE SEQUENCE [LARGE SCALE GENOMIC DNA]</scope>
    <source>
        <strain evidence="5 6">PRA339</strain>
    </source>
</reference>
<keyword evidence="6" id="KW-1185">Reference proteome</keyword>
<comment type="similarity">
    <text evidence="3">Belongs to the archaeal Rpo3/eukaryotic RPB3 RNA polymerase subunit family.</text>
</comment>
<dbReference type="InterPro" id="IPR011262">
    <property type="entry name" value="DNA-dir_RNA_pol_insert"/>
</dbReference>
<dbReference type="PANTHER" id="PTHR11800">
    <property type="entry name" value="DNA-DIRECTED RNA POLYMERASE"/>
    <property type="match status" value="1"/>
</dbReference>
<dbReference type="InterPro" id="IPR036603">
    <property type="entry name" value="RBP11-like"/>
</dbReference>
<dbReference type="SUPFAM" id="SSF55257">
    <property type="entry name" value="RBP11-like subunits of RNA polymerase"/>
    <property type="match status" value="1"/>
</dbReference>
<accession>A0A059EYD9</accession>
<reference evidence="6" key="1">
    <citation type="submission" date="2013-02" db="EMBL/GenBank/DDBJ databases">
        <authorList>
            <consortium name="The Broad Institute Genome Sequencing Platform"/>
            <person name="Cuomo C."/>
            <person name="Becnel J."/>
            <person name="Sanscrainte N."/>
            <person name="Walker B."/>
            <person name="Young S.K."/>
            <person name="Zeng Q."/>
            <person name="Gargeya S."/>
            <person name="Fitzgerald M."/>
            <person name="Haas B."/>
            <person name="Abouelleil A."/>
            <person name="Alvarado L."/>
            <person name="Arachchi H.M."/>
            <person name="Berlin A.M."/>
            <person name="Chapman S.B."/>
            <person name="Dewar J."/>
            <person name="Goldberg J."/>
            <person name="Griggs A."/>
            <person name="Gujja S."/>
            <person name="Hansen M."/>
            <person name="Howarth C."/>
            <person name="Imamovic A."/>
            <person name="Larimer J."/>
            <person name="McCowan C."/>
            <person name="Murphy C."/>
            <person name="Neiman D."/>
            <person name="Pearson M."/>
            <person name="Priest M."/>
            <person name="Roberts A."/>
            <person name="Saif S."/>
            <person name="Shea T."/>
            <person name="Sisk P."/>
            <person name="Sykes S."/>
            <person name="Wortman J."/>
            <person name="Nusbaum C."/>
            <person name="Birren B."/>
        </authorList>
    </citation>
    <scope>NUCLEOTIDE SEQUENCE [LARGE SCALE GENOMIC DNA]</scope>
    <source>
        <strain evidence="6">PRA339</strain>
    </source>
</reference>
<dbReference type="GO" id="GO:0003677">
    <property type="term" value="F:DNA binding"/>
    <property type="evidence" value="ECO:0007669"/>
    <property type="project" value="InterPro"/>
</dbReference>
<dbReference type="HAMAP" id="MF_00320">
    <property type="entry name" value="RNApol_arch_Rpo3"/>
    <property type="match status" value="1"/>
</dbReference>
<dbReference type="Gene3D" id="3.30.1360.10">
    <property type="entry name" value="RNA polymerase, RBP11-like subunit"/>
    <property type="match status" value="1"/>
</dbReference>
<name>A0A059EYD9_9MICR</name>
<evidence type="ECO:0000313" key="6">
    <source>
        <dbReference type="Proteomes" id="UP000030655"/>
    </source>
</evidence>
<evidence type="ECO:0000259" key="4">
    <source>
        <dbReference type="SMART" id="SM00662"/>
    </source>
</evidence>
<dbReference type="VEuPathDB" id="MicrosporidiaDB:H312_02663"/>
<dbReference type="AlphaFoldDB" id="A0A059EYD9"/>
<proteinExistence type="inferred from homology"/>
<keyword evidence="2" id="KW-0804">Transcription</keyword>
<keyword evidence="1" id="KW-0240">DNA-directed RNA polymerase</keyword>
<organism evidence="5 6">
    <name type="scientific">Anncaliia algerae PRA339</name>
    <dbReference type="NCBI Taxonomy" id="1288291"/>
    <lineage>
        <taxon>Eukaryota</taxon>
        <taxon>Fungi</taxon>
        <taxon>Fungi incertae sedis</taxon>
        <taxon>Microsporidia</taxon>
        <taxon>Tubulinosematoidea</taxon>
        <taxon>Tubulinosematidae</taxon>
        <taxon>Anncaliia</taxon>
    </lineage>
</organism>
<dbReference type="HOGENOM" id="CLU_038421_1_0_1"/>
<sequence>MKIQINKLTPTLAKFTLSDTQISFANSLRRILLSEIPTLSIDLVEIKKNCTVLPDEMIAHRLGLIPFNSNTNLLYKEDCDCLTSCTKCAINGSIKVSNEGNDVVTVTSRDIKFVDDTGMNDYFLTLRNPVVIIKLSNGHSLEANLVVRKGIAQTHSKYSPVTVVGFSYDENNRLRHTDYWYEDDKNKEWPGLNEEEAIIGECNTVNMEFETVEGVLEAKTVLIKGLEILKNKVDDLLSAVEKYEHIN</sequence>
<dbReference type="InterPro" id="IPR022842">
    <property type="entry name" value="RNAP_Rpo3/Rpb3/RPAC1"/>
</dbReference>
<dbReference type="InterPro" id="IPR050518">
    <property type="entry name" value="Rpo3/RPB3_RNA_Pol_subunit"/>
</dbReference>
<dbReference type="SMART" id="SM00662">
    <property type="entry name" value="RPOLD"/>
    <property type="match status" value="1"/>
</dbReference>
<dbReference type="Proteomes" id="UP000030655">
    <property type="component" value="Unassembled WGS sequence"/>
</dbReference>